<comment type="caution">
    <text evidence="2">The sequence shown here is derived from an EMBL/GenBank/DDBJ whole genome shotgun (WGS) entry which is preliminary data.</text>
</comment>
<dbReference type="EMBL" id="JAJSOF020000003">
    <property type="protein sequence ID" value="KAJ4449279.1"/>
    <property type="molecule type" value="Genomic_DNA"/>
</dbReference>
<proteinExistence type="predicted"/>
<organism evidence="2 3">
    <name type="scientific">Periplaneta americana</name>
    <name type="common">American cockroach</name>
    <name type="synonym">Blatta americana</name>
    <dbReference type="NCBI Taxonomy" id="6978"/>
    <lineage>
        <taxon>Eukaryota</taxon>
        <taxon>Metazoa</taxon>
        <taxon>Ecdysozoa</taxon>
        <taxon>Arthropoda</taxon>
        <taxon>Hexapoda</taxon>
        <taxon>Insecta</taxon>
        <taxon>Pterygota</taxon>
        <taxon>Neoptera</taxon>
        <taxon>Polyneoptera</taxon>
        <taxon>Dictyoptera</taxon>
        <taxon>Blattodea</taxon>
        <taxon>Blattoidea</taxon>
        <taxon>Blattidae</taxon>
        <taxon>Blattinae</taxon>
        <taxon>Periplaneta</taxon>
    </lineage>
</organism>
<sequence length="479" mass="53473">MPVVAQLVAPNHSKIHDDENRCGVVCTLHIVCDNCGFDSQFKTSNRKNNAYEANIRLTYNMRYVGVGREGTNLVCGLMNMPPPTIRYTDTNNVLLKSLKKVCDESMTKAVQQAVSVNDCDGNDLSVSCDGTWMRRGFSSLYGVSTVVSIDTGKVLDAQVLSKYCTTCSTRKKSLNKNEEEQWEQNHAKSCCKNYHGSSGGMEAAGMKLIFHRSQEKYGVRYVKYLGDGDSSAFKSVFESEPYGSDCPIEKLECVGHVQKRMGSRLLKLTKDMKGKKLEDGKGIGGAGGLTKKEIQSIQMYYGAAIRQNVGNLDSMQHAVWAIYFHKLSTDAKPQHGLCGEWCPYKKARNNAQQYSHKHSLPEPVMNAMKPTFRALAKPDLLKKCVHGKTQNPNESLNQLIWKRCPKTLFVSSTVVQIATLDVILVYNDGNVGRIRTLQELVFEPGAFTINIFQGIDSRRIDSANTALQKIQQEARQRRP</sequence>
<reference evidence="2 3" key="1">
    <citation type="journal article" date="2022" name="Allergy">
        <title>Genome assembly and annotation of Periplaneta americana reveal a comprehensive cockroach allergen profile.</title>
        <authorList>
            <person name="Wang L."/>
            <person name="Xiong Q."/>
            <person name="Saelim N."/>
            <person name="Wang L."/>
            <person name="Nong W."/>
            <person name="Wan A.T."/>
            <person name="Shi M."/>
            <person name="Liu X."/>
            <person name="Cao Q."/>
            <person name="Hui J.H.L."/>
            <person name="Sookrung N."/>
            <person name="Leung T.F."/>
            <person name="Tungtrongchitr A."/>
            <person name="Tsui S.K.W."/>
        </authorList>
    </citation>
    <scope>NUCLEOTIDE SEQUENCE [LARGE SCALE GENOMIC DNA]</scope>
    <source>
        <strain evidence="2">PWHHKU_190912</strain>
    </source>
</reference>
<name>A0ABQ8TRL8_PERAM</name>
<accession>A0ABQ8TRL8</accession>
<feature type="domain" description="Mutator-like transposase" evidence="1">
    <location>
        <begin position="17"/>
        <end position="342"/>
    </location>
</feature>
<dbReference type="PANTHER" id="PTHR33309">
    <property type="entry name" value="KERATIN, ULTRA HIGH-SULFUR MATRIX PROTEIN-LIKE"/>
    <property type="match status" value="1"/>
</dbReference>
<dbReference type="Proteomes" id="UP001148838">
    <property type="component" value="Unassembled WGS sequence"/>
</dbReference>
<protein>
    <recommendedName>
        <fullName evidence="1">Mutator-like transposase domain-containing protein</fullName>
    </recommendedName>
</protein>
<evidence type="ECO:0000313" key="3">
    <source>
        <dbReference type="Proteomes" id="UP001148838"/>
    </source>
</evidence>
<keyword evidence="3" id="KW-1185">Reference proteome</keyword>
<dbReference type="InterPro" id="IPR049012">
    <property type="entry name" value="Mutator_transp_dom"/>
</dbReference>
<evidence type="ECO:0000313" key="2">
    <source>
        <dbReference type="EMBL" id="KAJ4449279.1"/>
    </source>
</evidence>
<dbReference type="PANTHER" id="PTHR33309:SF3">
    <property type="entry name" value="CCHC-TYPE DOMAIN-CONTAINING PROTEIN"/>
    <property type="match status" value="1"/>
</dbReference>
<dbReference type="Pfam" id="PF20700">
    <property type="entry name" value="Mutator"/>
    <property type="match status" value="1"/>
</dbReference>
<gene>
    <name evidence="2" type="ORF">ANN_00677</name>
</gene>
<evidence type="ECO:0000259" key="1">
    <source>
        <dbReference type="Pfam" id="PF20700"/>
    </source>
</evidence>